<evidence type="ECO:0000313" key="2">
    <source>
        <dbReference type="Proteomes" id="UP000237105"/>
    </source>
</evidence>
<gene>
    <name evidence="1" type="ORF">PanWU01x14_335660</name>
</gene>
<reference evidence="2" key="1">
    <citation type="submission" date="2016-06" db="EMBL/GenBank/DDBJ databases">
        <title>Parallel loss of symbiosis genes in relatives of nitrogen-fixing non-legume Parasponia.</title>
        <authorList>
            <person name="Van Velzen R."/>
            <person name="Holmer R."/>
            <person name="Bu F."/>
            <person name="Rutten L."/>
            <person name="Van Zeijl A."/>
            <person name="Liu W."/>
            <person name="Santuari L."/>
            <person name="Cao Q."/>
            <person name="Sharma T."/>
            <person name="Shen D."/>
            <person name="Roswanjaya Y."/>
            <person name="Wardhani T."/>
            <person name="Kalhor M.S."/>
            <person name="Jansen J."/>
            <person name="Van den Hoogen J."/>
            <person name="Gungor B."/>
            <person name="Hartog M."/>
            <person name="Hontelez J."/>
            <person name="Verver J."/>
            <person name="Yang W.-C."/>
            <person name="Schijlen E."/>
            <person name="Repin R."/>
            <person name="Schilthuizen M."/>
            <person name="Schranz E."/>
            <person name="Heidstra R."/>
            <person name="Miyata K."/>
            <person name="Fedorova E."/>
            <person name="Kohlen W."/>
            <person name="Bisseling T."/>
            <person name="Smit S."/>
            <person name="Geurts R."/>
        </authorList>
    </citation>
    <scope>NUCLEOTIDE SEQUENCE [LARGE SCALE GENOMIC DNA]</scope>
    <source>
        <strain evidence="2">cv. WU1-14</strain>
    </source>
</reference>
<name>A0A2P5AG72_PARAD</name>
<dbReference type="AlphaFoldDB" id="A0A2P5AG72"/>
<evidence type="ECO:0000313" key="1">
    <source>
        <dbReference type="EMBL" id="PON35538.1"/>
    </source>
</evidence>
<comment type="caution">
    <text evidence="1">The sequence shown here is derived from an EMBL/GenBank/DDBJ whole genome shotgun (WGS) entry which is preliminary data.</text>
</comment>
<organism evidence="1 2">
    <name type="scientific">Parasponia andersonii</name>
    <name type="common">Sponia andersonii</name>
    <dbReference type="NCBI Taxonomy" id="3476"/>
    <lineage>
        <taxon>Eukaryota</taxon>
        <taxon>Viridiplantae</taxon>
        <taxon>Streptophyta</taxon>
        <taxon>Embryophyta</taxon>
        <taxon>Tracheophyta</taxon>
        <taxon>Spermatophyta</taxon>
        <taxon>Magnoliopsida</taxon>
        <taxon>eudicotyledons</taxon>
        <taxon>Gunneridae</taxon>
        <taxon>Pentapetalae</taxon>
        <taxon>rosids</taxon>
        <taxon>fabids</taxon>
        <taxon>Rosales</taxon>
        <taxon>Cannabaceae</taxon>
        <taxon>Parasponia</taxon>
    </lineage>
</organism>
<sequence length="66" mass="7254">ESVSDGEEDLLHLGNEPVTVDGADAIAVDLVKDVVVEVESWTATVTTSMLNWVVLSELQRCERVHF</sequence>
<proteinExistence type="predicted"/>
<dbReference type="EMBL" id="JXTB01000609">
    <property type="protein sequence ID" value="PON35538.1"/>
    <property type="molecule type" value="Genomic_DNA"/>
</dbReference>
<keyword evidence="2" id="KW-1185">Reference proteome</keyword>
<accession>A0A2P5AG72</accession>
<protein>
    <submittedName>
        <fullName evidence="1">Uncharacterized protein</fullName>
    </submittedName>
</protein>
<dbReference type="Proteomes" id="UP000237105">
    <property type="component" value="Unassembled WGS sequence"/>
</dbReference>
<feature type="non-terminal residue" evidence="1">
    <location>
        <position position="1"/>
    </location>
</feature>